<evidence type="ECO:0000313" key="5">
    <source>
        <dbReference type="EMBL" id="MFC5661705.1"/>
    </source>
</evidence>
<dbReference type="InterPro" id="IPR017911">
    <property type="entry name" value="MacB-like_ATP-bd"/>
</dbReference>
<organism evidence="5 6">
    <name type="scientific">Kitasatospora misakiensis</name>
    <dbReference type="NCBI Taxonomy" id="67330"/>
    <lineage>
        <taxon>Bacteria</taxon>
        <taxon>Bacillati</taxon>
        <taxon>Actinomycetota</taxon>
        <taxon>Actinomycetes</taxon>
        <taxon>Kitasatosporales</taxon>
        <taxon>Streptomycetaceae</taxon>
        <taxon>Kitasatospora</taxon>
    </lineage>
</organism>
<comment type="caution">
    <text evidence="5">The sequence shown here is derived from an EMBL/GenBank/DDBJ whole genome shotgun (WGS) entry which is preliminary data.</text>
</comment>
<name>A0ABW0WZI6_9ACTN</name>
<keyword evidence="2" id="KW-0547">Nucleotide-binding</keyword>
<dbReference type="Pfam" id="PF00005">
    <property type="entry name" value="ABC_tran"/>
    <property type="match status" value="1"/>
</dbReference>
<evidence type="ECO:0000256" key="1">
    <source>
        <dbReference type="ARBA" id="ARBA00022448"/>
    </source>
</evidence>
<evidence type="ECO:0000256" key="3">
    <source>
        <dbReference type="ARBA" id="ARBA00022840"/>
    </source>
</evidence>
<dbReference type="InterPro" id="IPR003439">
    <property type="entry name" value="ABC_transporter-like_ATP-bd"/>
</dbReference>
<protein>
    <submittedName>
        <fullName evidence="5">ABC transporter ATP-binding protein</fullName>
    </submittedName>
</protein>
<dbReference type="SUPFAM" id="SSF52540">
    <property type="entry name" value="P-loop containing nucleoside triphosphate hydrolases"/>
    <property type="match status" value="1"/>
</dbReference>
<dbReference type="InterPro" id="IPR015854">
    <property type="entry name" value="ABC_transpr_LolD-like"/>
</dbReference>
<sequence length="230" mass="23834">MKDGASVQVEDVRKSFGTGDGLIAALDGVSLDVPAGRSVALVGASGSGKSTLLHLIGAIEQADAGRVVVDGQDVTRLGRRAAAHYRRTVGFVFQRFHLLPGLSALDNVLAPLLPRRADFDRDARARELLAAVGLAGRESALPSQLSGGQQQRVAVARALIGRPRLLLADEPTGSLDSATGEQLMDLVGALAAEYGCTLLVATHDPGVAARCAEVVRLRDGRLTRTAAGGS</sequence>
<proteinExistence type="predicted"/>
<dbReference type="Gene3D" id="3.40.50.300">
    <property type="entry name" value="P-loop containing nucleotide triphosphate hydrolases"/>
    <property type="match status" value="1"/>
</dbReference>
<evidence type="ECO:0000256" key="2">
    <source>
        <dbReference type="ARBA" id="ARBA00022741"/>
    </source>
</evidence>
<dbReference type="Proteomes" id="UP001595975">
    <property type="component" value="Unassembled WGS sequence"/>
</dbReference>
<dbReference type="GO" id="GO:0005524">
    <property type="term" value="F:ATP binding"/>
    <property type="evidence" value="ECO:0007669"/>
    <property type="project" value="UniProtKB-KW"/>
</dbReference>
<dbReference type="PANTHER" id="PTHR24220:SF659">
    <property type="entry name" value="TRANSPORTER, PUTATIVE-RELATED"/>
    <property type="match status" value="1"/>
</dbReference>
<feature type="domain" description="ABC transporter" evidence="4">
    <location>
        <begin position="7"/>
        <end position="230"/>
    </location>
</feature>
<reference evidence="6" key="1">
    <citation type="journal article" date="2019" name="Int. J. Syst. Evol. Microbiol.">
        <title>The Global Catalogue of Microorganisms (GCM) 10K type strain sequencing project: providing services to taxonomists for standard genome sequencing and annotation.</title>
        <authorList>
            <consortium name="The Broad Institute Genomics Platform"/>
            <consortium name="The Broad Institute Genome Sequencing Center for Infectious Disease"/>
            <person name="Wu L."/>
            <person name="Ma J."/>
        </authorList>
    </citation>
    <scope>NUCLEOTIDE SEQUENCE [LARGE SCALE GENOMIC DNA]</scope>
    <source>
        <strain evidence="6">CGMCC 4.1437</strain>
    </source>
</reference>
<accession>A0ABW0WZI6</accession>
<dbReference type="InterPro" id="IPR027417">
    <property type="entry name" value="P-loop_NTPase"/>
</dbReference>
<dbReference type="InterPro" id="IPR003593">
    <property type="entry name" value="AAA+_ATPase"/>
</dbReference>
<evidence type="ECO:0000313" key="6">
    <source>
        <dbReference type="Proteomes" id="UP001595975"/>
    </source>
</evidence>
<dbReference type="InterPro" id="IPR017871">
    <property type="entry name" value="ABC_transporter-like_CS"/>
</dbReference>
<dbReference type="PANTHER" id="PTHR24220">
    <property type="entry name" value="IMPORT ATP-BINDING PROTEIN"/>
    <property type="match status" value="1"/>
</dbReference>
<keyword evidence="1" id="KW-0813">Transport</keyword>
<evidence type="ECO:0000259" key="4">
    <source>
        <dbReference type="PROSITE" id="PS50893"/>
    </source>
</evidence>
<dbReference type="SMART" id="SM00382">
    <property type="entry name" value="AAA"/>
    <property type="match status" value="1"/>
</dbReference>
<dbReference type="EMBL" id="JBHSOF010000001">
    <property type="protein sequence ID" value="MFC5661705.1"/>
    <property type="molecule type" value="Genomic_DNA"/>
</dbReference>
<dbReference type="CDD" id="cd03255">
    <property type="entry name" value="ABC_MJ0796_LolCDE_FtsE"/>
    <property type="match status" value="1"/>
</dbReference>
<dbReference type="PROSITE" id="PS00211">
    <property type="entry name" value="ABC_TRANSPORTER_1"/>
    <property type="match status" value="1"/>
</dbReference>
<keyword evidence="3 5" id="KW-0067">ATP-binding</keyword>
<keyword evidence="6" id="KW-1185">Reference proteome</keyword>
<dbReference type="PROSITE" id="PS50893">
    <property type="entry name" value="ABC_TRANSPORTER_2"/>
    <property type="match status" value="1"/>
</dbReference>
<dbReference type="RefSeq" id="WP_380223266.1">
    <property type="nucleotide sequence ID" value="NZ_JBHSOF010000001.1"/>
</dbReference>
<gene>
    <name evidence="5" type="ORF">ACFP3U_01770</name>
</gene>